<dbReference type="Gene3D" id="2.60.120.460">
    <property type="entry name" value="YjbQ-like"/>
    <property type="match status" value="1"/>
</dbReference>
<protein>
    <submittedName>
        <fullName evidence="2">YjbQ family protein</fullName>
    </submittedName>
</protein>
<keyword evidence="3" id="KW-1185">Reference proteome</keyword>
<dbReference type="SUPFAM" id="SSF111038">
    <property type="entry name" value="YjbQ-like"/>
    <property type="match status" value="1"/>
</dbReference>
<dbReference type="PIRSF" id="PIRSF004681">
    <property type="entry name" value="UCP004681"/>
    <property type="match status" value="1"/>
</dbReference>
<reference evidence="2 3" key="1">
    <citation type="submission" date="2018-10" db="EMBL/GenBank/DDBJ databases">
        <title>Natrarchaeobius chitinivorans gen. nov., sp. nov., and Natrarchaeobius haloalkaliphilus sp. nov., alkaliphilic, chitin-utilizing haloarchaea from hypersaline alkaline lakes.</title>
        <authorList>
            <person name="Sorokin D.Y."/>
            <person name="Elcheninov A.G."/>
            <person name="Kostrikina N.A."/>
            <person name="Bale N.J."/>
            <person name="Sinninghe Damste J.S."/>
            <person name="Khijniak T.V."/>
            <person name="Kublanov I.V."/>
            <person name="Toshchakov S.V."/>
        </authorList>
    </citation>
    <scope>NUCLEOTIDE SEQUENCE [LARGE SCALE GENOMIC DNA]</scope>
    <source>
        <strain evidence="2 3">AArcht-Sl</strain>
    </source>
</reference>
<dbReference type="AlphaFoldDB" id="A0A3N6M977"/>
<dbReference type="PANTHER" id="PTHR30615">
    <property type="entry name" value="UNCHARACTERIZED PROTEIN YJBQ-RELATED"/>
    <property type="match status" value="1"/>
</dbReference>
<proteinExistence type="inferred from homology"/>
<dbReference type="RefSeq" id="WP_124178148.1">
    <property type="nucleotide sequence ID" value="NZ_REFY01000003.1"/>
</dbReference>
<comment type="similarity">
    <text evidence="1">Belongs to the UPF0047 family.</text>
</comment>
<dbReference type="EMBL" id="REFY01000003">
    <property type="protein sequence ID" value="RQG90056.1"/>
    <property type="molecule type" value="Genomic_DNA"/>
</dbReference>
<comment type="caution">
    <text evidence="2">The sequence shown here is derived from an EMBL/GenBank/DDBJ whole genome shotgun (WGS) entry which is preliminary data.</text>
</comment>
<name>A0A3N6M977_9EURY</name>
<organism evidence="2 3">
    <name type="scientific">Natrarchaeobius halalkaliphilus</name>
    <dbReference type="NCBI Taxonomy" id="1679091"/>
    <lineage>
        <taxon>Archaea</taxon>
        <taxon>Methanobacteriati</taxon>
        <taxon>Methanobacteriota</taxon>
        <taxon>Stenosarchaea group</taxon>
        <taxon>Halobacteria</taxon>
        <taxon>Halobacteriales</taxon>
        <taxon>Natrialbaceae</taxon>
        <taxon>Natrarchaeobius</taxon>
    </lineage>
</organism>
<accession>A0A3N6M977</accession>
<dbReference type="NCBIfam" id="TIGR00149">
    <property type="entry name" value="TIGR00149_YjbQ"/>
    <property type="match status" value="1"/>
</dbReference>
<dbReference type="InterPro" id="IPR001602">
    <property type="entry name" value="UPF0047_YjbQ-like"/>
</dbReference>
<dbReference type="InterPro" id="IPR035917">
    <property type="entry name" value="YjbQ-like_sf"/>
</dbReference>
<gene>
    <name evidence="2" type="ORF">EA462_08630</name>
</gene>
<dbReference type="PANTHER" id="PTHR30615:SF8">
    <property type="entry name" value="UPF0047 PROTEIN C4A8.02C"/>
    <property type="match status" value="1"/>
</dbReference>
<dbReference type="Pfam" id="PF01894">
    <property type="entry name" value="YjbQ"/>
    <property type="match status" value="1"/>
</dbReference>
<evidence type="ECO:0000256" key="1">
    <source>
        <dbReference type="ARBA" id="ARBA00005534"/>
    </source>
</evidence>
<evidence type="ECO:0000313" key="3">
    <source>
        <dbReference type="Proteomes" id="UP000273828"/>
    </source>
</evidence>
<evidence type="ECO:0000313" key="2">
    <source>
        <dbReference type="EMBL" id="RQG90056.1"/>
    </source>
</evidence>
<sequence>MEIESHAFEVTSTDRWELTAITDLVEEAVAESGAENGLVFVSTPHTTVALFTNEYEKRLTEDIIGYFEELVPPEDGYLHDRHHVATETQLNAHAHIVCSMLHTPVFVVLEDGALRFGNWEDVLCFDTDGPSTRTVQVTIFE</sequence>
<dbReference type="Proteomes" id="UP000273828">
    <property type="component" value="Unassembled WGS sequence"/>
</dbReference>
<dbReference type="OrthoDB" id="6663at2157"/>